<evidence type="ECO:0000313" key="7">
    <source>
        <dbReference type="Proteomes" id="UP000298631"/>
    </source>
</evidence>
<sequence>MRRTKTQRVLWTAFWFGLGGATCPALALEPITFEVAGGDEDVESALRGASLLLAAQAEGTDNDQDLFATARADYGRLLGALYAMGHYSGVIAIGIDGREVASIPLLDTPSNIRKITLRVDPGPAFKFSKARVAPLAEGTELPDGYAVGETAKSEVISAAAGAAVDGWRAAGHAKAAVAGQDLLADHDKATMSADLALNAGPRLRFGPLRVTGQDRMELRRIIKIAGLPEGAQYDPEELEDAAERLRRTGIFRSVALVEDEAITAPDQLGITAKLVEEKPRRFGFGVEAASSEGARVSGYWLHRNLLGGGERLKVDAEVAQIGAQDSGMDYSLGVTLDRPATLSADTTATAFFRIGREDEEDYVQDFAEAGLGFTHYVSREMTARVAVEYSRFWVKYPSEEINFSSLALPVGINWDKRNSKTDATEGFYIDAEIAPFLGFDTTDSGLLLSFDGRAYKGFGKDDRVTIAGRLQAKGTLGASIDNLPPDYLFYSGGGGTVRGQAYQSLGFTSSTTGRDSGGTGFIGASLEVRTKVTNSIGVVGFADYGQISSDGLFGGDTLDHAGAGLGLRYATGFGPIRLDIGVPVSGEDKKPQVYIGIGQSF</sequence>
<dbReference type="AlphaFoldDB" id="A0A4V1E0P1"/>
<protein>
    <submittedName>
        <fullName evidence="6">Outer membrane protein assembly factor</fullName>
    </submittedName>
</protein>
<organism evidence="6 7">
    <name type="scientific">Pseudorhodobacter turbinis</name>
    <dbReference type="NCBI Taxonomy" id="2500533"/>
    <lineage>
        <taxon>Bacteria</taxon>
        <taxon>Pseudomonadati</taxon>
        <taxon>Pseudomonadota</taxon>
        <taxon>Alphaproteobacteria</taxon>
        <taxon>Rhodobacterales</taxon>
        <taxon>Paracoccaceae</taxon>
        <taxon>Pseudorhodobacter</taxon>
    </lineage>
</organism>
<comment type="subcellular location">
    <subcellularLocation>
        <location evidence="1">Membrane</location>
    </subcellularLocation>
</comment>
<feature type="signal peptide" evidence="4">
    <location>
        <begin position="1"/>
        <end position="27"/>
    </location>
</feature>
<dbReference type="GO" id="GO:0019867">
    <property type="term" value="C:outer membrane"/>
    <property type="evidence" value="ECO:0007669"/>
    <property type="project" value="InterPro"/>
</dbReference>
<dbReference type="Gene3D" id="3.10.20.310">
    <property type="entry name" value="membrane protein fhac"/>
    <property type="match status" value="1"/>
</dbReference>
<name>A0A4V1E0P1_9RHOB</name>
<evidence type="ECO:0000256" key="3">
    <source>
        <dbReference type="ARBA" id="ARBA00023136"/>
    </source>
</evidence>
<keyword evidence="2" id="KW-1134">Transmembrane beta strand</keyword>
<evidence type="ECO:0000259" key="5">
    <source>
        <dbReference type="Pfam" id="PF01103"/>
    </source>
</evidence>
<keyword evidence="2" id="KW-0812">Transmembrane</keyword>
<feature type="domain" description="Bacterial surface antigen (D15)" evidence="5">
    <location>
        <begin position="304"/>
        <end position="601"/>
    </location>
</feature>
<dbReference type="EMBL" id="CP039964">
    <property type="protein sequence ID" value="QCO55314.1"/>
    <property type="molecule type" value="Genomic_DNA"/>
</dbReference>
<accession>A0A4V1E0P1</accession>
<dbReference type="Proteomes" id="UP000298631">
    <property type="component" value="Chromosome"/>
</dbReference>
<keyword evidence="7" id="KW-1185">Reference proteome</keyword>
<evidence type="ECO:0000256" key="2">
    <source>
        <dbReference type="ARBA" id="ARBA00022452"/>
    </source>
</evidence>
<gene>
    <name evidence="6" type="ORF">EOK75_05710</name>
</gene>
<keyword evidence="3" id="KW-0472">Membrane</keyword>
<dbReference type="InterPro" id="IPR039910">
    <property type="entry name" value="D15-like"/>
</dbReference>
<dbReference type="KEGG" id="pseb:EOK75_05710"/>
<reference evidence="6 7" key="1">
    <citation type="submission" date="2019-05" db="EMBL/GenBank/DDBJ databases">
        <title>Pseudorhodobacter turbinis sp. nov., isolated from the gut of the Korean turban shell.</title>
        <authorList>
            <person name="Jeong Y.-S."/>
            <person name="Kang W.-R."/>
            <person name="Bae J.-W."/>
        </authorList>
    </citation>
    <scope>NUCLEOTIDE SEQUENCE [LARGE SCALE GENOMIC DNA]</scope>
    <source>
        <strain evidence="6 7">S12M18</strain>
    </source>
</reference>
<proteinExistence type="predicted"/>
<feature type="chain" id="PRO_5020762052" evidence="4">
    <location>
        <begin position="28"/>
        <end position="601"/>
    </location>
</feature>
<evidence type="ECO:0000256" key="4">
    <source>
        <dbReference type="SAM" id="SignalP"/>
    </source>
</evidence>
<keyword evidence="4" id="KW-0732">Signal</keyword>
<dbReference type="RefSeq" id="WP_137192997.1">
    <property type="nucleotide sequence ID" value="NZ_CP039964.1"/>
</dbReference>
<dbReference type="OrthoDB" id="9769707at2"/>
<dbReference type="Gene3D" id="2.40.160.50">
    <property type="entry name" value="membrane protein fhac: a member of the omp85/tpsb transporter family"/>
    <property type="match status" value="1"/>
</dbReference>
<evidence type="ECO:0000256" key="1">
    <source>
        <dbReference type="ARBA" id="ARBA00004370"/>
    </source>
</evidence>
<dbReference type="Pfam" id="PF01103">
    <property type="entry name" value="Omp85"/>
    <property type="match status" value="1"/>
</dbReference>
<dbReference type="PANTHER" id="PTHR12815">
    <property type="entry name" value="SORTING AND ASSEMBLY MACHINERY SAMM50 PROTEIN FAMILY MEMBER"/>
    <property type="match status" value="1"/>
</dbReference>
<dbReference type="PANTHER" id="PTHR12815:SF42">
    <property type="entry name" value="BACTERIAL SURFACE ANTIGEN (D15) DOMAIN-CONTAINING PROTEIN"/>
    <property type="match status" value="1"/>
</dbReference>
<evidence type="ECO:0000313" key="6">
    <source>
        <dbReference type="EMBL" id="QCO55314.1"/>
    </source>
</evidence>
<dbReference type="InterPro" id="IPR000184">
    <property type="entry name" value="Bac_surfAg_D15"/>
</dbReference>